<dbReference type="OrthoDB" id="948848at2"/>
<name>A0A4R4KRW9_9BACT</name>
<gene>
    <name evidence="1" type="ORF">EZE20_02205</name>
</gene>
<organism evidence="1 2">
    <name type="scientific">Arundinibacter roseus</name>
    <dbReference type="NCBI Taxonomy" id="2070510"/>
    <lineage>
        <taxon>Bacteria</taxon>
        <taxon>Pseudomonadati</taxon>
        <taxon>Bacteroidota</taxon>
        <taxon>Cytophagia</taxon>
        <taxon>Cytophagales</taxon>
        <taxon>Spirosomataceae</taxon>
        <taxon>Arundinibacter</taxon>
    </lineage>
</organism>
<evidence type="ECO:0000313" key="2">
    <source>
        <dbReference type="Proteomes" id="UP000295706"/>
    </source>
</evidence>
<protein>
    <submittedName>
        <fullName evidence="1">Uncharacterized protein</fullName>
    </submittedName>
</protein>
<dbReference type="Proteomes" id="UP000295706">
    <property type="component" value="Unassembled WGS sequence"/>
</dbReference>
<reference evidence="1 2" key="1">
    <citation type="submission" date="2019-02" db="EMBL/GenBank/DDBJ databases">
        <title>Arundinibacter roseus gen. nov., sp. nov., a new member of the family Cytophagaceae.</title>
        <authorList>
            <person name="Szuroczki S."/>
            <person name="Khayer B."/>
            <person name="Sproer C."/>
            <person name="Toumi M."/>
            <person name="Szabo A."/>
            <person name="Felfoldi T."/>
            <person name="Schumann P."/>
            <person name="Toth E."/>
        </authorList>
    </citation>
    <scope>NUCLEOTIDE SEQUENCE [LARGE SCALE GENOMIC DNA]</scope>
    <source>
        <strain evidence="1 2">DMA-k-7a</strain>
    </source>
</reference>
<proteinExistence type="predicted"/>
<dbReference type="EMBL" id="SMJU01000001">
    <property type="protein sequence ID" value="TDB69171.1"/>
    <property type="molecule type" value="Genomic_DNA"/>
</dbReference>
<comment type="caution">
    <text evidence="1">The sequence shown here is derived from an EMBL/GenBank/DDBJ whole genome shotgun (WGS) entry which is preliminary data.</text>
</comment>
<dbReference type="AlphaFoldDB" id="A0A4R4KRW9"/>
<sequence length="184" mass="21238">MKRLLILGSLSLLLLNALGYYPVYLCMQLKAQFEMKQRLDSRAFGEDELFSIKIPLNLPYWTETRQAPERIEGQIRYNNEYYKLYQQEVIGDTLLVLAVKDHSEKAILDSMHEWVKMTISGLPGTSQKAAGWVSHLIKDYFSSQNRTHFFLYEWVADAPPSAEPVTPVSSDYFLILSPPPEFQV</sequence>
<evidence type="ECO:0000313" key="1">
    <source>
        <dbReference type="EMBL" id="TDB69171.1"/>
    </source>
</evidence>
<accession>A0A4R4KRW9</accession>
<dbReference type="RefSeq" id="WP_132114001.1">
    <property type="nucleotide sequence ID" value="NZ_SMJU01000001.1"/>
</dbReference>
<keyword evidence="2" id="KW-1185">Reference proteome</keyword>